<name>A0A915DDQ1_9BILA</name>
<evidence type="ECO:0000256" key="7">
    <source>
        <dbReference type="SAM" id="MobiDB-lite"/>
    </source>
</evidence>
<dbReference type="GO" id="GO:0005669">
    <property type="term" value="C:transcription factor TFIID complex"/>
    <property type="evidence" value="ECO:0007669"/>
    <property type="project" value="InterPro"/>
</dbReference>
<dbReference type="GO" id="GO:0051123">
    <property type="term" value="P:RNA polymerase II preinitiation complex assembly"/>
    <property type="evidence" value="ECO:0007669"/>
    <property type="project" value="InterPro"/>
</dbReference>
<keyword evidence="5" id="KW-0539">Nucleus</keyword>
<dbReference type="InterPro" id="IPR045127">
    <property type="entry name" value="TAF11-like"/>
</dbReference>
<evidence type="ECO:0000313" key="9">
    <source>
        <dbReference type="Proteomes" id="UP000887574"/>
    </source>
</evidence>
<dbReference type="CDD" id="cd08048">
    <property type="entry name" value="HFD_TAF11"/>
    <property type="match status" value="1"/>
</dbReference>
<feature type="region of interest" description="Disordered" evidence="7">
    <location>
        <begin position="1"/>
        <end position="23"/>
    </location>
</feature>
<dbReference type="PANTHER" id="PTHR13218:SF8">
    <property type="entry name" value="TRANSCRIPTION INITIATION FACTOR TFIID SUBUNIT 11"/>
    <property type="match status" value="1"/>
</dbReference>
<evidence type="ECO:0000256" key="3">
    <source>
        <dbReference type="ARBA" id="ARBA00023015"/>
    </source>
</evidence>
<dbReference type="WBParaSite" id="jg18526">
    <property type="protein sequence ID" value="jg18526"/>
    <property type="gene ID" value="jg18526"/>
</dbReference>
<accession>A0A915DDQ1</accession>
<dbReference type="FunFam" id="1.10.20.10:FF:000061">
    <property type="entry name" value="TFIID subunit"/>
    <property type="match status" value="1"/>
</dbReference>
<keyword evidence="9" id="KW-1185">Reference proteome</keyword>
<evidence type="ECO:0000259" key="8">
    <source>
        <dbReference type="Pfam" id="PF04719"/>
    </source>
</evidence>
<dbReference type="PANTHER" id="PTHR13218">
    <property type="entry name" value="TRANSCRIPTION INITIATION FACTOR TFIID SUBUNIT 11-RELATED"/>
    <property type="match status" value="1"/>
</dbReference>
<evidence type="ECO:0000256" key="2">
    <source>
        <dbReference type="ARBA" id="ARBA00009788"/>
    </source>
</evidence>
<dbReference type="AlphaFoldDB" id="A0A915DDQ1"/>
<comment type="similarity">
    <text evidence="2">Belongs to the TAF11 family.</text>
</comment>
<sequence>MSTKRKPADSLSSAGPARKVSKIADPVQDDFHLALSMLDETPVAPSEAPQTTEDFMKTLEEEEDLDSPEKEVVDVPASISKPEDTEHIISQSAKLKEDDELARLRTQLLLSNFNQEQLDRYEAMRRASFPKSVVRRLIHQFTDATVNQNVVIAIAGMAKVFTGELIEEALDIQQKEATEEDSSITPRHLFLAYDRLDRQGKLFPARPRKSALMTRNFMG</sequence>
<comment type="subcellular location">
    <subcellularLocation>
        <location evidence="1">Nucleus</location>
    </subcellularLocation>
</comment>
<protein>
    <recommendedName>
        <fullName evidence="6">Transcription initiation factor TFIID subunit 11</fullName>
    </recommendedName>
</protein>
<evidence type="ECO:0000256" key="5">
    <source>
        <dbReference type="ARBA" id="ARBA00023242"/>
    </source>
</evidence>
<dbReference type="InterPro" id="IPR006809">
    <property type="entry name" value="TAFII28_dom"/>
</dbReference>
<dbReference type="Proteomes" id="UP000887574">
    <property type="component" value="Unplaced"/>
</dbReference>
<dbReference type="Pfam" id="PF04719">
    <property type="entry name" value="TAFII28"/>
    <property type="match status" value="1"/>
</dbReference>
<organism evidence="9 10">
    <name type="scientific">Ditylenchus dipsaci</name>
    <dbReference type="NCBI Taxonomy" id="166011"/>
    <lineage>
        <taxon>Eukaryota</taxon>
        <taxon>Metazoa</taxon>
        <taxon>Ecdysozoa</taxon>
        <taxon>Nematoda</taxon>
        <taxon>Chromadorea</taxon>
        <taxon>Rhabditida</taxon>
        <taxon>Tylenchina</taxon>
        <taxon>Tylenchomorpha</taxon>
        <taxon>Sphaerularioidea</taxon>
        <taxon>Anguinidae</taxon>
        <taxon>Anguininae</taxon>
        <taxon>Ditylenchus</taxon>
    </lineage>
</organism>
<evidence type="ECO:0000256" key="1">
    <source>
        <dbReference type="ARBA" id="ARBA00004123"/>
    </source>
</evidence>
<reference evidence="10" key="1">
    <citation type="submission" date="2022-11" db="UniProtKB">
        <authorList>
            <consortium name="WormBaseParasite"/>
        </authorList>
    </citation>
    <scope>IDENTIFICATION</scope>
</reference>
<evidence type="ECO:0000256" key="6">
    <source>
        <dbReference type="ARBA" id="ARBA00072882"/>
    </source>
</evidence>
<dbReference type="SUPFAM" id="SSF47113">
    <property type="entry name" value="Histone-fold"/>
    <property type="match status" value="1"/>
</dbReference>
<dbReference type="GO" id="GO:0046982">
    <property type="term" value="F:protein heterodimerization activity"/>
    <property type="evidence" value="ECO:0007669"/>
    <property type="project" value="InterPro"/>
</dbReference>
<dbReference type="GO" id="GO:0016251">
    <property type="term" value="F:RNA polymerase II general transcription initiation factor activity"/>
    <property type="evidence" value="ECO:0007669"/>
    <property type="project" value="TreeGrafter"/>
</dbReference>
<evidence type="ECO:0000256" key="4">
    <source>
        <dbReference type="ARBA" id="ARBA00023163"/>
    </source>
</evidence>
<dbReference type="Gene3D" id="1.10.20.10">
    <property type="entry name" value="Histone, subunit A"/>
    <property type="match status" value="1"/>
</dbReference>
<evidence type="ECO:0000313" key="10">
    <source>
        <dbReference type="WBParaSite" id="jg18526"/>
    </source>
</evidence>
<proteinExistence type="inferred from homology"/>
<keyword evidence="3" id="KW-0805">Transcription regulation</keyword>
<keyword evidence="4" id="KW-0804">Transcription</keyword>
<dbReference type="InterPro" id="IPR009072">
    <property type="entry name" value="Histone-fold"/>
</dbReference>
<feature type="domain" description="TAFII28-like protein" evidence="8">
    <location>
        <begin position="108"/>
        <end position="195"/>
    </location>
</feature>